<proteinExistence type="predicted"/>
<dbReference type="AlphaFoldDB" id="A0A7H0SN38"/>
<evidence type="ECO:0000313" key="4">
    <source>
        <dbReference type="Proteomes" id="UP000516320"/>
    </source>
</evidence>
<accession>A0A7H0SN38</accession>
<organism evidence="3 4">
    <name type="scientific">Corynebacterium poyangense</name>
    <dbReference type="NCBI Taxonomy" id="2684405"/>
    <lineage>
        <taxon>Bacteria</taxon>
        <taxon>Bacillati</taxon>
        <taxon>Actinomycetota</taxon>
        <taxon>Actinomycetes</taxon>
        <taxon>Mycobacteriales</taxon>
        <taxon>Corynebacteriaceae</taxon>
        <taxon>Corynebacterium</taxon>
    </lineage>
</organism>
<evidence type="ECO:0000259" key="2">
    <source>
        <dbReference type="Pfam" id="PF01936"/>
    </source>
</evidence>
<keyword evidence="4" id="KW-1185">Reference proteome</keyword>
<feature type="domain" description="NYN" evidence="2">
    <location>
        <begin position="156"/>
        <end position="216"/>
    </location>
</feature>
<feature type="region of interest" description="Disordered" evidence="1">
    <location>
        <begin position="239"/>
        <end position="271"/>
    </location>
</feature>
<feature type="region of interest" description="Disordered" evidence="1">
    <location>
        <begin position="1"/>
        <end position="21"/>
    </location>
</feature>
<dbReference type="CDD" id="cd18722">
    <property type="entry name" value="PIN_NicB-like"/>
    <property type="match status" value="1"/>
</dbReference>
<dbReference type="RefSeq" id="WP_187975422.1">
    <property type="nucleotide sequence ID" value="NZ_CP046884.1"/>
</dbReference>
<protein>
    <submittedName>
        <fullName evidence="3">NYN domain-containing protein</fullName>
    </submittedName>
</protein>
<dbReference type="EMBL" id="CP046884">
    <property type="protein sequence ID" value="QNQ89963.1"/>
    <property type="molecule type" value="Genomic_DNA"/>
</dbReference>
<evidence type="ECO:0000256" key="1">
    <source>
        <dbReference type="SAM" id="MobiDB-lite"/>
    </source>
</evidence>
<dbReference type="InterPro" id="IPR021139">
    <property type="entry name" value="NYN"/>
</dbReference>
<evidence type="ECO:0000313" key="3">
    <source>
        <dbReference type="EMBL" id="QNQ89963.1"/>
    </source>
</evidence>
<reference evidence="3 4" key="1">
    <citation type="submission" date="2019-12" db="EMBL/GenBank/DDBJ databases">
        <title>Corynebacterium sp. nov., isolated from feces of the Anser Albifrons in China.</title>
        <authorList>
            <person name="Liu Q."/>
        </authorList>
    </citation>
    <scope>NUCLEOTIDE SEQUENCE [LARGE SCALE GENOMIC DNA]</scope>
    <source>
        <strain evidence="3 4">4H37-19</strain>
    </source>
</reference>
<dbReference type="KEGG" id="cpoy:GP475_04375"/>
<dbReference type="Proteomes" id="UP000516320">
    <property type="component" value="Chromosome"/>
</dbReference>
<dbReference type="Gene3D" id="3.40.50.1010">
    <property type="entry name" value="5'-nuclease"/>
    <property type="match status" value="1"/>
</dbReference>
<sequence>MKNKKRRAVTRQPGRPTYKDSHFKRTNTSRPIITAILVDGGFYRRRARKLFGDKEPEDRANELVAYCKRHVKESQASLYRIFYYDCLPSDRVIYHPLLKEQVNLGKSEEYAWNTRFLKELVKRRKVALRRGEELETQSGYLLKSGPLKKLCRGDLKVGDLTKEDFFLDITQKGVDMRLGLDIATMAQHGQVNQMVMISGDSDFVPAAKHARRSGIDFILDPLWSRVSDKLNEHVDGVRECVNRPPNNESDPLHANSRHGKTTTQEEADEEL</sequence>
<dbReference type="Pfam" id="PF01936">
    <property type="entry name" value="NYN"/>
    <property type="match status" value="1"/>
</dbReference>
<gene>
    <name evidence="3" type="ORF">GP475_04375</name>
</gene>
<name>A0A7H0SN38_9CORY</name>
<dbReference type="GO" id="GO:0004540">
    <property type="term" value="F:RNA nuclease activity"/>
    <property type="evidence" value="ECO:0007669"/>
    <property type="project" value="InterPro"/>
</dbReference>